<accession>A0A423U8G0</accession>
<proteinExistence type="predicted"/>
<evidence type="ECO:0000313" key="2">
    <source>
        <dbReference type="Proteomes" id="UP000283509"/>
    </source>
</evidence>
<dbReference type="Proteomes" id="UP000283509">
    <property type="component" value="Unassembled WGS sequence"/>
</dbReference>
<dbReference type="AlphaFoldDB" id="A0A423U8G0"/>
<sequence length="183" mass="21733">MMYLLDQKSADRLVHHLLKDIKHGDVIAESHPGPGFYPPYSLAASKKRRPEDDFLHLVKISANKDFFKKVPLEELESFHYFLNRICLTKRKDTLITQLEKWIPACGPEFIKNGFRVFTHPRELTQDQLLQAYYIFSRLPSYEGSMFHHYRRHWAIQFGERDEEVVRLKTDDEVVEIEDQVLEN</sequence>
<organism evidence="1 2">
    <name type="scientific">Penaeus vannamei</name>
    <name type="common">Whiteleg shrimp</name>
    <name type="synonym">Litopenaeus vannamei</name>
    <dbReference type="NCBI Taxonomy" id="6689"/>
    <lineage>
        <taxon>Eukaryota</taxon>
        <taxon>Metazoa</taxon>
        <taxon>Ecdysozoa</taxon>
        <taxon>Arthropoda</taxon>
        <taxon>Crustacea</taxon>
        <taxon>Multicrustacea</taxon>
        <taxon>Malacostraca</taxon>
        <taxon>Eumalacostraca</taxon>
        <taxon>Eucarida</taxon>
        <taxon>Decapoda</taxon>
        <taxon>Dendrobranchiata</taxon>
        <taxon>Penaeoidea</taxon>
        <taxon>Penaeidae</taxon>
        <taxon>Penaeus</taxon>
    </lineage>
</organism>
<gene>
    <name evidence="1" type="ORF">C7M84_021657</name>
</gene>
<name>A0A423U8G0_PENVA</name>
<evidence type="ECO:0000313" key="1">
    <source>
        <dbReference type="EMBL" id="ROT84979.1"/>
    </source>
</evidence>
<protein>
    <submittedName>
        <fullName evidence="1">Dimethyladenosine transferase 2, mitochondrial</fullName>
    </submittedName>
</protein>
<reference evidence="1 2" key="1">
    <citation type="submission" date="2018-04" db="EMBL/GenBank/DDBJ databases">
        <authorList>
            <person name="Zhang X."/>
            <person name="Yuan J."/>
            <person name="Li F."/>
            <person name="Xiang J."/>
        </authorList>
    </citation>
    <scope>NUCLEOTIDE SEQUENCE [LARGE SCALE GENOMIC DNA]</scope>
    <source>
        <tissue evidence="1">Muscle</tissue>
    </source>
</reference>
<dbReference type="GO" id="GO:0016740">
    <property type="term" value="F:transferase activity"/>
    <property type="evidence" value="ECO:0007669"/>
    <property type="project" value="UniProtKB-KW"/>
</dbReference>
<dbReference type="EMBL" id="QCYY01000458">
    <property type="protein sequence ID" value="ROT84979.1"/>
    <property type="molecule type" value="Genomic_DNA"/>
</dbReference>
<comment type="caution">
    <text evidence="1">The sequence shown here is derived from an EMBL/GenBank/DDBJ whole genome shotgun (WGS) entry which is preliminary data.</text>
</comment>
<keyword evidence="1" id="KW-0808">Transferase</keyword>
<dbReference type="OrthoDB" id="9895503at2759"/>
<reference evidence="1 2" key="2">
    <citation type="submission" date="2019-01" db="EMBL/GenBank/DDBJ databases">
        <title>The decoding of complex shrimp genome reveals the adaptation for benthos swimmer, frequently molting mechanism and breeding impact on genome.</title>
        <authorList>
            <person name="Sun Y."/>
            <person name="Gao Y."/>
            <person name="Yu Y."/>
        </authorList>
    </citation>
    <scope>NUCLEOTIDE SEQUENCE [LARGE SCALE GENOMIC DNA]</scope>
    <source>
        <tissue evidence="1">Muscle</tissue>
    </source>
</reference>
<keyword evidence="2" id="KW-1185">Reference proteome</keyword>